<dbReference type="Proteomes" id="UP000646548">
    <property type="component" value="Unassembled WGS sequence"/>
</dbReference>
<evidence type="ECO:0000313" key="2">
    <source>
        <dbReference type="Proteomes" id="UP000646548"/>
    </source>
</evidence>
<protein>
    <submittedName>
        <fullName evidence="1">Uncharacterized protein</fullName>
    </submittedName>
</protein>
<dbReference type="EMBL" id="WKFB01000518">
    <property type="protein sequence ID" value="KAF6720692.1"/>
    <property type="molecule type" value="Genomic_DNA"/>
</dbReference>
<evidence type="ECO:0000313" key="1">
    <source>
        <dbReference type="EMBL" id="KAF6720692.1"/>
    </source>
</evidence>
<dbReference type="AlphaFoldDB" id="A0A834F785"/>
<organism evidence="1 2">
    <name type="scientific">Oryzias melastigma</name>
    <name type="common">Marine medaka</name>
    <dbReference type="NCBI Taxonomy" id="30732"/>
    <lineage>
        <taxon>Eukaryota</taxon>
        <taxon>Metazoa</taxon>
        <taxon>Chordata</taxon>
        <taxon>Craniata</taxon>
        <taxon>Vertebrata</taxon>
        <taxon>Euteleostomi</taxon>
        <taxon>Actinopterygii</taxon>
        <taxon>Neopterygii</taxon>
        <taxon>Teleostei</taxon>
        <taxon>Neoteleostei</taxon>
        <taxon>Acanthomorphata</taxon>
        <taxon>Ovalentaria</taxon>
        <taxon>Atherinomorphae</taxon>
        <taxon>Beloniformes</taxon>
        <taxon>Adrianichthyidae</taxon>
        <taxon>Oryziinae</taxon>
        <taxon>Oryzias</taxon>
    </lineage>
</organism>
<reference evidence="1" key="1">
    <citation type="journal article" name="BMC Genomics">
        <title>Long-read sequencing and de novo genome assembly of marine medaka (Oryzias melastigma).</title>
        <authorList>
            <person name="Liang P."/>
            <person name="Saqib H.S.A."/>
            <person name="Ni X."/>
            <person name="Shen Y."/>
        </authorList>
    </citation>
    <scope>NUCLEOTIDE SEQUENCE</scope>
    <source>
        <strain evidence="1">Bigg-433</strain>
    </source>
</reference>
<sequence>MICTRSRAGVLLSDPARGTSGLVFASAGRKRTDAVRASSGPQAVTMETQAAPVAGGRGFGLCHRFESGTEAAVGPGPDIYLYGA</sequence>
<gene>
    <name evidence="1" type="ORF">FQA47_006113</name>
</gene>
<accession>A0A834F785</accession>
<name>A0A834F785_ORYME</name>
<comment type="caution">
    <text evidence="1">The sequence shown here is derived from an EMBL/GenBank/DDBJ whole genome shotgun (WGS) entry which is preliminary data.</text>
</comment>
<proteinExistence type="predicted"/>